<evidence type="ECO:0000313" key="2">
    <source>
        <dbReference type="EMBL" id="GAO30262.1"/>
    </source>
</evidence>
<reference evidence="2 3" key="1">
    <citation type="journal article" date="2015" name="Microbes Environ.">
        <title>Distribution and evolution of nitrogen fixation genes in the phylum bacteroidetes.</title>
        <authorList>
            <person name="Inoue J."/>
            <person name="Oshima K."/>
            <person name="Suda W."/>
            <person name="Sakamoto M."/>
            <person name="Iino T."/>
            <person name="Noda S."/>
            <person name="Hongoh Y."/>
            <person name="Hattori M."/>
            <person name="Ohkuma M."/>
        </authorList>
    </citation>
    <scope>NUCLEOTIDE SEQUENCE [LARGE SCALE GENOMIC DNA]</scope>
    <source>
        <strain evidence="2">JCM 15548</strain>
    </source>
</reference>
<name>A0A0E9LXF3_9BACT</name>
<accession>A0A0E9LXF3</accession>
<dbReference type="GO" id="GO:0006412">
    <property type="term" value="P:translation"/>
    <property type="evidence" value="ECO:0007669"/>
    <property type="project" value="TreeGrafter"/>
</dbReference>
<dbReference type="GO" id="GO:0003735">
    <property type="term" value="F:structural constituent of ribosome"/>
    <property type="evidence" value="ECO:0007669"/>
    <property type="project" value="TreeGrafter"/>
</dbReference>
<dbReference type="SUPFAM" id="SSF158832">
    <property type="entry name" value="Tex N-terminal region-like"/>
    <property type="match status" value="1"/>
</dbReference>
<dbReference type="InterPro" id="IPR050437">
    <property type="entry name" value="Ribos_protein_bS1-like"/>
</dbReference>
<feature type="domain" description="Tex-like protein N-terminal" evidence="1">
    <location>
        <begin position="3"/>
        <end position="74"/>
    </location>
</feature>
<gene>
    <name evidence="2" type="ORF">JCM15548_12522</name>
</gene>
<dbReference type="EMBL" id="BAZW01000020">
    <property type="protein sequence ID" value="GAO30262.1"/>
    <property type="molecule type" value="Genomic_DNA"/>
</dbReference>
<dbReference type="Gene3D" id="1.10.3500.10">
    <property type="entry name" value="Tex N-terminal region-like"/>
    <property type="match status" value="1"/>
</dbReference>
<evidence type="ECO:0000259" key="1">
    <source>
        <dbReference type="Pfam" id="PF09371"/>
    </source>
</evidence>
<keyword evidence="3" id="KW-1185">Reference proteome</keyword>
<dbReference type="RefSeq" id="WP_227625706.1">
    <property type="nucleotide sequence ID" value="NZ_BAZW01000020.1"/>
</dbReference>
<protein>
    <submittedName>
        <fullName evidence="2">Transcription accessory protein</fullName>
    </submittedName>
</protein>
<proteinExistence type="predicted"/>
<dbReference type="AlphaFoldDB" id="A0A0E9LXF3"/>
<dbReference type="Pfam" id="PF09371">
    <property type="entry name" value="Tex_N"/>
    <property type="match status" value="1"/>
</dbReference>
<evidence type="ECO:0000313" key="3">
    <source>
        <dbReference type="Proteomes" id="UP000032900"/>
    </source>
</evidence>
<organism evidence="2 3">
    <name type="scientific">Geofilum rubicundum JCM 15548</name>
    <dbReference type="NCBI Taxonomy" id="1236989"/>
    <lineage>
        <taxon>Bacteria</taxon>
        <taxon>Pseudomonadati</taxon>
        <taxon>Bacteroidota</taxon>
        <taxon>Bacteroidia</taxon>
        <taxon>Marinilabiliales</taxon>
        <taxon>Marinilabiliaceae</taxon>
        <taxon>Geofilum</taxon>
    </lineage>
</organism>
<dbReference type="InterPro" id="IPR023323">
    <property type="entry name" value="Tex-like_dom_sf"/>
</dbReference>
<dbReference type="InterPro" id="IPR018974">
    <property type="entry name" value="Tex-like_N"/>
</dbReference>
<dbReference type="PANTHER" id="PTHR10724:SF10">
    <property type="entry name" value="S1 RNA-BINDING DOMAIN-CONTAINING PROTEIN 1"/>
    <property type="match status" value="1"/>
</dbReference>
<sequence>MYVQLISSETNIAQKQVANTIALLDEGATIPFISRYRKELTGSLDEVEVGTIKERYEKLQEIQKRRESILKTIDEHGLLTDELKQQISATWNATELEDLYLPYKPKRKTRAVKAKELGLEPLANILMLQQERDVEGRATAFLSDDVLDTDAALQARAISLPNGSMRT</sequence>
<dbReference type="Gene3D" id="1.10.10.650">
    <property type="entry name" value="RuvA domain 2-like"/>
    <property type="match status" value="1"/>
</dbReference>
<dbReference type="GO" id="GO:0003729">
    <property type="term" value="F:mRNA binding"/>
    <property type="evidence" value="ECO:0007669"/>
    <property type="project" value="TreeGrafter"/>
</dbReference>
<dbReference type="FunFam" id="1.10.10.650:FF:000001">
    <property type="entry name" value="S1 RNA-binding domain 1"/>
    <property type="match status" value="1"/>
</dbReference>
<dbReference type="Proteomes" id="UP000032900">
    <property type="component" value="Unassembled WGS sequence"/>
</dbReference>
<dbReference type="InterPro" id="IPR023319">
    <property type="entry name" value="Tex-like_HTH_dom_sf"/>
</dbReference>
<dbReference type="PANTHER" id="PTHR10724">
    <property type="entry name" value="30S RIBOSOMAL PROTEIN S1"/>
    <property type="match status" value="1"/>
</dbReference>
<dbReference type="STRING" id="1236989.JCM15548_12522"/>
<comment type="caution">
    <text evidence="2">The sequence shown here is derived from an EMBL/GenBank/DDBJ whole genome shotgun (WGS) entry which is preliminary data.</text>
</comment>